<gene>
    <name evidence="11" type="ORF">BHY08_08915</name>
</gene>
<dbReference type="GO" id="GO:0015031">
    <property type="term" value="P:protein transport"/>
    <property type="evidence" value="ECO:0007669"/>
    <property type="project" value="UniProtKB-KW"/>
</dbReference>
<evidence type="ECO:0000313" key="12">
    <source>
        <dbReference type="Proteomes" id="UP000191200"/>
    </source>
</evidence>
<dbReference type="Proteomes" id="UP000191200">
    <property type="component" value="Chromosome"/>
</dbReference>
<dbReference type="PANTHER" id="PTHR33909">
    <property type="entry name" value="SEC TRANSLOCON ACCESSORY COMPLEX SUBUNIT YAJC"/>
    <property type="match status" value="1"/>
</dbReference>
<evidence type="ECO:0000313" key="11">
    <source>
        <dbReference type="EMBL" id="APB31920.1"/>
    </source>
</evidence>
<keyword evidence="7" id="KW-1133">Transmembrane helix</keyword>
<feature type="region of interest" description="Disordered" evidence="10">
    <location>
        <begin position="82"/>
        <end position="121"/>
    </location>
</feature>
<evidence type="ECO:0000256" key="3">
    <source>
        <dbReference type="ARBA" id="ARBA00022448"/>
    </source>
</evidence>
<evidence type="ECO:0000256" key="2">
    <source>
        <dbReference type="ARBA" id="ARBA00006742"/>
    </source>
</evidence>
<accession>A0A1J0A7L0</accession>
<comment type="similarity">
    <text evidence="2">Belongs to the YajC family.</text>
</comment>
<comment type="subcellular location">
    <subcellularLocation>
        <location evidence="1">Cell membrane</location>
        <topology evidence="1">Single-pass membrane protein</topology>
    </subcellularLocation>
</comment>
<sequence>MQTLIPLILVMGGMMFFMSRSQKKQQAQRQQLLDSMQPGSEVVTIGGLYGIVHEVDKEKGTVTLDCEGIYLEFERGAIKTVKAPTAPTSNEPVENTEPEVEVTEVEVVEEPVTEDEKKDNE</sequence>
<name>A0A1J0A7L0_9ENTE</name>
<organism evidence="11 12">
    <name type="scientific">Vagococcus teuberi</name>
    <dbReference type="NCBI Taxonomy" id="519472"/>
    <lineage>
        <taxon>Bacteria</taxon>
        <taxon>Bacillati</taxon>
        <taxon>Bacillota</taxon>
        <taxon>Bacilli</taxon>
        <taxon>Lactobacillales</taxon>
        <taxon>Enterococcaceae</taxon>
        <taxon>Vagococcus</taxon>
    </lineage>
</organism>
<keyword evidence="3" id="KW-0813">Transport</keyword>
<evidence type="ECO:0000256" key="6">
    <source>
        <dbReference type="ARBA" id="ARBA00022927"/>
    </source>
</evidence>
<keyword evidence="9" id="KW-0472">Membrane</keyword>
<dbReference type="AlphaFoldDB" id="A0A1J0A7L0"/>
<keyword evidence="12" id="KW-1185">Reference proteome</keyword>
<dbReference type="NCBIfam" id="TIGR00739">
    <property type="entry name" value="yajC"/>
    <property type="match status" value="1"/>
</dbReference>
<dbReference type="GO" id="GO:0005886">
    <property type="term" value="C:plasma membrane"/>
    <property type="evidence" value="ECO:0007669"/>
    <property type="project" value="UniProtKB-SubCell"/>
</dbReference>
<evidence type="ECO:0000256" key="9">
    <source>
        <dbReference type="ARBA" id="ARBA00023136"/>
    </source>
</evidence>
<feature type="compositionally biased region" description="Acidic residues" evidence="10">
    <location>
        <begin position="94"/>
        <end position="113"/>
    </location>
</feature>
<evidence type="ECO:0000256" key="1">
    <source>
        <dbReference type="ARBA" id="ARBA00004162"/>
    </source>
</evidence>
<dbReference type="PANTHER" id="PTHR33909:SF1">
    <property type="entry name" value="SEC TRANSLOCON ACCESSORY COMPLEX SUBUNIT YAJC"/>
    <property type="match status" value="1"/>
</dbReference>
<evidence type="ECO:0000256" key="8">
    <source>
        <dbReference type="ARBA" id="ARBA00023010"/>
    </source>
</evidence>
<dbReference type="PRINTS" id="PR01853">
    <property type="entry name" value="YAJCTRNLCASE"/>
</dbReference>
<evidence type="ECO:0000256" key="7">
    <source>
        <dbReference type="ARBA" id="ARBA00022989"/>
    </source>
</evidence>
<reference evidence="11 12" key="1">
    <citation type="submission" date="2016-09" db="EMBL/GenBank/DDBJ databases">
        <title>Vagococcus teuberi sp. nov., isolated from the Malian artisanal sour milk fene.</title>
        <authorList>
            <person name="Wullschleger S."/>
            <person name="Seifert C."/>
            <person name="Baumgartner S."/>
            <person name="Lacroix C."/>
            <person name="Bonfoh B."/>
            <person name="Stevens M.J."/>
            <person name="Meile L."/>
        </authorList>
    </citation>
    <scope>NUCLEOTIDE SEQUENCE [LARGE SCALE GENOMIC DNA]</scope>
    <source>
        <strain evidence="11 12">DSM 21459</strain>
    </source>
</reference>
<dbReference type="OrthoDB" id="9800132at2"/>
<dbReference type="RefSeq" id="WP_071457525.1">
    <property type="nucleotide sequence ID" value="NZ_CP017267.1"/>
</dbReference>
<evidence type="ECO:0000256" key="5">
    <source>
        <dbReference type="ARBA" id="ARBA00022692"/>
    </source>
</evidence>
<dbReference type="SMART" id="SM01323">
    <property type="entry name" value="YajC"/>
    <property type="match status" value="1"/>
</dbReference>
<dbReference type="InterPro" id="IPR003849">
    <property type="entry name" value="Preprotein_translocase_YajC"/>
</dbReference>
<keyword evidence="5" id="KW-0812">Transmembrane</keyword>
<proteinExistence type="inferred from homology"/>
<protein>
    <submittedName>
        <fullName evidence="11">Preprotein translocase subunit YajC</fullName>
    </submittedName>
</protein>
<dbReference type="STRING" id="519472.BHY08_08915"/>
<keyword evidence="6" id="KW-0653">Protein transport</keyword>
<keyword evidence="4" id="KW-1003">Cell membrane</keyword>
<keyword evidence="8" id="KW-0811">Translocation</keyword>
<dbReference type="KEGG" id="vte:BHY08_08915"/>
<evidence type="ECO:0000256" key="4">
    <source>
        <dbReference type="ARBA" id="ARBA00022475"/>
    </source>
</evidence>
<dbReference type="Pfam" id="PF02699">
    <property type="entry name" value="YajC"/>
    <property type="match status" value="1"/>
</dbReference>
<evidence type="ECO:0000256" key="10">
    <source>
        <dbReference type="SAM" id="MobiDB-lite"/>
    </source>
</evidence>
<dbReference type="EMBL" id="CP017267">
    <property type="protein sequence ID" value="APB31920.1"/>
    <property type="molecule type" value="Genomic_DNA"/>
</dbReference>